<comment type="caution">
    <text evidence="1">The sequence shown here is derived from an EMBL/GenBank/DDBJ whole genome shotgun (WGS) entry which is preliminary data.</text>
</comment>
<gene>
    <name evidence="1" type="ORF">FHW16_005398</name>
</gene>
<dbReference type="Proteomes" id="UP000549052">
    <property type="component" value="Unassembled WGS sequence"/>
</dbReference>
<dbReference type="EMBL" id="JACGXN010000016">
    <property type="protein sequence ID" value="MBA8881653.1"/>
    <property type="molecule type" value="Genomic_DNA"/>
</dbReference>
<evidence type="ECO:0000313" key="2">
    <source>
        <dbReference type="Proteomes" id="UP000549052"/>
    </source>
</evidence>
<accession>A0A839EM70</accession>
<reference evidence="1 2" key="1">
    <citation type="submission" date="2020-07" db="EMBL/GenBank/DDBJ databases">
        <title>Genomic Encyclopedia of Type Strains, Phase IV (KMG-V): Genome sequencing to study the core and pangenomes of soil and plant-associated prokaryotes.</title>
        <authorList>
            <person name="Whitman W."/>
        </authorList>
    </citation>
    <scope>NUCLEOTIDE SEQUENCE [LARGE SCALE GENOMIC DNA]</scope>
    <source>
        <strain evidence="1 2">AN3</strain>
    </source>
</reference>
<keyword evidence="2" id="KW-1185">Reference proteome</keyword>
<name>A0A839EM70_9HYPH</name>
<proteinExistence type="predicted"/>
<protein>
    <submittedName>
        <fullName evidence="1">Uncharacterized protein</fullName>
    </submittedName>
</protein>
<dbReference type="RefSeq" id="WP_182552214.1">
    <property type="nucleotide sequence ID" value="NZ_JACGXN010000016.1"/>
</dbReference>
<dbReference type="AlphaFoldDB" id="A0A839EM70"/>
<evidence type="ECO:0000313" key="1">
    <source>
        <dbReference type="EMBL" id="MBA8881653.1"/>
    </source>
</evidence>
<sequence length="75" mass="8375">MRHAEYAVLICQLTTAIEYAAAKFFAERKISFNLDDFNAYKSVNLEDVSRDLTHFGADTFPISDDESAHSADKAA</sequence>
<organism evidence="1 2">
    <name type="scientific">Phyllobacterium myrsinacearum</name>
    <dbReference type="NCBI Taxonomy" id="28101"/>
    <lineage>
        <taxon>Bacteria</taxon>
        <taxon>Pseudomonadati</taxon>
        <taxon>Pseudomonadota</taxon>
        <taxon>Alphaproteobacteria</taxon>
        <taxon>Hyphomicrobiales</taxon>
        <taxon>Phyllobacteriaceae</taxon>
        <taxon>Phyllobacterium</taxon>
    </lineage>
</organism>